<feature type="region of interest" description="Disordered" evidence="1">
    <location>
        <begin position="1"/>
        <end position="20"/>
    </location>
</feature>
<feature type="region of interest" description="Disordered" evidence="1">
    <location>
        <begin position="153"/>
        <end position="181"/>
    </location>
</feature>
<reference evidence="2 3" key="1">
    <citation type="submission" date="2021-06" db="EMBL/GenBank/DDBJ databases">
        <authorList>
            <person name="Palmer J.M."/>
        </authorList>
    </citation>
    <scope>NUCLEOTIDE SEQUENCE [LARGE SCALE GENOMIC DNA]</scope>
    <source>
        <strain evidence="2 3">XC_2019</strain>
        <tissue evidence="2">Muscle</tissue>
    </source>
</reference>
<name>A0ABV0RU25_9TELE</name>
<protein>
    <submittedName>
        <fullName evidence="2">Uncharacterized protein</fullName>
    </submittedName>
</protein>
<evidence type="ECO:0000313" key="2">
    <source>
        <dbReference type="EMBL" id="MEQ2211406.1"/>
    </source>
</evidence>
<accession>A0ABV0RU25</accession>
<proteinExistence type="predicted"/>
<sequence>MEETRQKLKAQVGHLQEDGDVSKEEMVENIEDAMKSLHAVSEYNQDAAMTEKLDMQLQESVPVADDVAADSFETTAETKQQAGLNEVNHHTKEFEEYESLKYLETRAADDVEVKTITEVKLQRTKPAKSYASNSIAFTSKPAYPSQTQLNLLQTPTTSTGSSSLGQEKGPTSTVTTETDALGQQKAGRSLALKMPLGTKKKRSGTAPATKTKPSAAASTLTIEEMLEKFLSEDRIGCLSKKTVMSSKVTAYLESSLAWAGVTFLNCLNFPSCCSYSLSV</sequence>
<gene>
    <name evidence="2" type="ORF">XENOCAPTIV_030277</name>
</gene>
<organism evidence="2 3">
    <name type="scientific">Xenoophorus captivus</name>
    <dbReference type="NCBI Taxonomy" id="1517983"/>
    <lineage>
        <taxon>Eukaryota</taxon>
        <taxon>Metazoa</taxon>
        <taxon>Chordata</taxon>
        <taxon>Craniata</taxon>
        <taxon>Vertebrata</taxon>
        <taxon>Euteleostomi</taxon>
        <taxon>Actinopterygii</taxon>
        <taxon>Neopterygii</taxon>
        <taxon>Teleostei</taxon>
        <taxon>Neoteleostei</taxon>
        <taxon>Acanthomorphata</taxon>
        <taxon>Ovalentaria</taxon>
        <taxon>Atherinomorphae</taxon>
        <taxon>Cyprinodontiformes</taxon>
        <taxon>Goodeidae</taxon>
        <taxon>Xenoophorus</taxon>
    </lineage>
</organism>
<comment type="caution">
    <text evidence="2">The sequence shown here is derived from an EMBL/GenBank/DDBJ whole genome shotgun (WGS) entry which is preliminary data.</text>
</comment>
<dbReference type="EMBL" id="JAHRIN010058908">
    <property type="protein sequence ID" value="MEQ2211406.1"/>
    <property type="molecule type" value="Genomic_DNA"/>
</dbReference>
<evidence type="ECO:0000256" key="1">
    <source>
        <dbReference type="SAM" id="MobiDB-lite"/>
    </source>
</evidence>
<feature type="compositionally biased region" description="Polar residues" evidence="1">
    <location>
        <begin position="169"/>
        <end position="178"/>
    </location>
</feature>
<keyword evidence="3" id="KW-1185">Reference proteome</keyword>
<feature type="compositionally biased region" description="Low complexity" evidence="1">
    <location>
        <begin position="153"/>
        <end position="166"/>
    </location>
</feature>
<dbReference type="Proteomes" id="UP001434883">
    <property type="component" value="Unassembled WGS sequence"/>
</dbReference>
<evidence type="ECO:0000313" key="3">
    <source>
        <dbReference type="Proteomes" id="UP001434883"/>
    </source>
</evidence>
<feature type="non-terminal residue" evidence="2">
    <location>
        <position position="279"/>
    </location>
</feature>